<evidence type="ECO:0000313" key="4">
    <source>
        <dbReference type="Proteomes" id="UP000030755"/>
    </source>
</evidence>
<dbReference type="GO" id="GO:0008289">
    <property type="term" value="F:lipid binding"/>
    <property type="evidence" value="ECO:0007669"/>
    <property type="project" value="UniProtKB-UniRule"/>
</dbReference>
<dbReference type="OrthoDB" id="619536at2759"/>
<sequence length="195" mass="22051">MNAEETWSILAVILIGLFGINSLGFKNLLQIEHEILEASLSFVKEHGFTQKALLEGAKLRGLDNAPKEMFPEPEISLIDTFLYDADEQIQESLSKKLKFLNLSLKEKIIYACTERLKLTFPIRKHWGNALAILKEDKDYGGFALFKVGEKLCELCIPEQDKSVKLFVILNKTHWMTYKSLIAAVYSSAGNAILKV</sequence>
<dbReference type="STRING" id="988480.A0A075AS25"/>
<dbReference type="EMBL" id="KE561212">
    <property type="protein sequence ID" value="EPZ31516.1"/>
    <property type="molecule type" value="Genomic_DNA"/>
</dbReference>
<organism evidence="3 4">
    <name type="scientific">Rozella allomycis (strain CSF55)</name>
    <dbReference type="NCBI Taxonomy" id="988480"/>
    <lineage>
        <taxon>Eukaryota</taxon>
        <taxon>Fungi</taxon>
        <taxon>Fungi incertae sedis</taxon>
        <taxon>Cryptomycota</taxon>
        <taxon>Cryptomycota incertae sedis</taxon>
        <taxon>Rozella</taxon>
    </lineage>
</organism>
<keyword evidence="2" id="KW-1133">Transmembrane helix</keyword>
<dbReference type="AlphaFoldDB" id="A0A075AS25"/>
<comment type="subcellular location">
    <subcellularLocation>
        <location evidence="1">Mitochondrion</location>
    </subcellularLocation>
</comment>
<reference evidence="3 4" key="1">
    <citation type="journal article" date="2013" name="Curr. Biol.">
        <title>Shared signatures of parasitism and phylogenomics unite Cryptomycota and microsporidia.</title>
        <authorList>
            <person name="James T.Y."/>
            <person name="Pelin A."/>
            <person name="Bonen L."/>
            <person name="Ahrendt S."/>
            <person name="Sain D."/>
            <person name="Corradi N."/>
            <person name="Stajich J.E."/>
        </authorList>
    </citation>
    <scope>NUCLEOTIDE SEQUENCE [LARGE SCALE GENOMIC DNA]</scope>
    <source>
        <strain evidence="3 4">CSF55</strain>
    </source>
</reference>
<dbReference type="PANTHER" id="PTHR21427">
    <property type="entry name" value="UBIQUINONE BIOSYNTHESIS PROTEIN COQ9, MITOCHONDRIAL"/>
    <property type="match status" value="1"/>
</dbReference>
<protein>
    <recommendedName>
        <fullName evidence="1">Ubiquinone biosynthesis protein</fullName>
    </recommendedName>
</protein>
<comment type="pathway">
    <text evidence="1">Cofactor biosynthesis; ubiquinone biosynthesis.</text>
</comment>
<dbReference type="GO" id="GO:0006744">
    <property type="term" value="P:ubiquinone biosynthetic process"/>
    <property type="evidence" value="ECO:0007669"/>
    <property type="project" value="UniProtKB-UniRule"/>
</dbReference>
<keyword evidence="4" id="KW-1185">Reference proteome</keyword>
<proteinExistence type="inferred from homology"/>
<evidence type="ECO:0000256" key="2">
    <source>
        <dbReference type="SAM" id="Phobius"/>
    </source>
</evidence>
<keyword evidence="1" id="KW-0496">Mitochondrion</keyword>
<dbReference type="UniPathway" id="UPA00232"/>
<evidence type="ECO:0000313" key="3">
    <source>
        <dbReference type="EMBL" id="EPZ31516.1"/>
    </source>
</evidence>
<dbReference type="GO" id="GO:0005743">
    <property type="term" value="C:mitochondrial inner membrane"/>
    <property type="evidence" value="ECO:0007669"/>
    <property type="project" value="TreeGrafter"/>
</dbReference>
<dbReference type="PANTHER" id="PTHR21427:SF19">
    <property type="entry name" value="UBIQUINONE BIOSYNTHESIS PROTEIN COQ9, MITOCHONDRIAL"/>
    <property type="match status" value="1"/>
</dbReference>
<keyword evidence="1" id="KW-0831">Ubiquinone biosynthesis</keyword>
<comment type="function">
    <text evidence="1">Membrane-associated protein that warps the membrane surface to access and bind aromatic isoprenes with high specificity, including ubiquinone (CoQ) isoprene intermediates and presents them directly to Coq7, therefore facilitating the Coq7-mediated hydroxylase step. Participates in the biosynthesis of coenzyme Q, also named ubiquinone, an essential lipid-soluble electron transporter for aerobic cellular respiration.</text>
</comment>
<gene>
    <name evidence="3" type="ORF">O9G_004548</name>
</gene>
<dbReference type="HOGENOM" id="CLU_1397066_0_0_1"/>
<feature type="transmembrane region" description="Helical" evidence="2">
    <location>
        <begin position="6"/>
        <end position="25"/>
    </location>
</feature>
<comment type="similarity">
    <text evidence="1">Belongs to the COQ9 family.</text>
</comment>
<accession>A0A075AS25</accession>
<keyword evidence="2" id="KW-0472">Membrane</keyword>
<dbReference type="InterPro" id="IPR012762">
    <property type="entry name" value="Ubiq_biosynth_COQ9"/>
</dbReference>
<evidence type="ECO:0000256" key="1">
    <source>
        <dbReference type="RuleBase" id="RU366063"/>
    </source>
</evidence>
<dbReference type="Proteomes" id="UP000030755">
    <property type="component" value="Unassembled WGS sequence"/>
</dbReference>
<keyword evidence="2" id="KW-0812">Transmembrane</keyword>
<keyword evidence="1" id="KW-0446">Lipid-binding</keyword>
<name>A0A075AS25_ROZAC</name>